<dbReference type="GO" id="GO:0046983">
    <property type="term" value="F:protein dimerization activity"/>
    <property type="evidence" value="ECO:0007669"/>
    <property type="project" value="InterPro"/>
</dbReference>
<evidence type="ECO:0000259" key="2">
    <source>
        <dbReference type="Pfam" id="PF05699"/>
    </source>
</evidence>
<feature type="non-terminal residue" evidence="3">
    <location>
        <position position="281"/>
    </location>
</feature>
<reference evidence="3 4" key="1">
    <citation type="submission" date="2015-10" db="EMBL/GenBank/DDBJ databases">
        <title>Genome analyses suggest a sexual origin of heterokaryosis in a supposedly ancient asexual fungus.</title>
        <authorList>
            <person name="Ropars J."/>
            <person name="Sedzielewska K."/>
            <person name="Noel J."/>
            <person name="Charron P."/>
            <person name="Farinelli L."/>
            <person name="Marton T."/>
            <person name="Kruger M."/>
            <person name="Pelin A."/>
            <person name="Brachmann A."/>
            <person name="Corradi N."/>
        </authorList>
    </citation>
    <scope>NUCLEOTIDE SEQUENCE [LARGE SCALE GENOMIC DNA]</scope>
    <source>
        <strain evidence="3 4">A4</strain>
    </source>
</reference>
<dbReference type="Proteomes" id="UP000234323">
    <property type="component" value="Unassembled WGS sequence"/>
</dbReference>
<sequence length="281" mass="32598">MPNIFFIYIITGTLVTPSEFDNLIELAGELWKEWGHKRNSVTELYSQIGKYRLGKKPYNRPYSSKYNTPLNWWLLINDGKNQLSRLAIKLFSITPHSASCERIFSSLGWFFGKRQQRLQLKTLQSMAKIHRYSLSHTKTSVGHISGTYDEEELRDLLFEISNEIGDTDDDIFDEATINQNMARARELEHLNNYEHELENDNLTIERSVDLGPWVIIEAGPTPVLTRKFDSSDDDDSEDFDPKELANKYRIDMADNEDTNEDNDENNEDSGNDENNKDDEDD</sequence>
<gene>
    <name evidence="3" type="ORF">RhiirA4_551307</name>
</gene>
<proteinExistence type="predicted"/>
<feature type="compositionally biased region" description="Basic and acidic residues" evidence="1">
    <location>
        <begin position="239"/>
        <end position="252"/>
    </location>
</feature>
<protein>
    <recommendedName>
        <fullName evidence="2">HAT C-terminal dimerisation domain-containing protein</fullName>
    </recommendedName>
</protein>
<dbReference type="AlphaFoldDB" id="A0A2I1HVB2"/>
<organism evidence="3 4">
    <name type="scientific">Rhizophagus irregularis</name>
    <dbReference type="NCBI Taxonomy" id="588596"/>
    <lineage>
        <taxon>Eukaryota</taxon>
        <taxon>Fungi</taxon>
        <taxon>Fungi incertae sedis</taxon>
        <taxon>Mucoromycota</taxon>
        <taxon>Glomeromycotina</taxon>
        <taxon>Glomeromycetes</taxon>
        <taxon>Glomerales</taxon>
        <taxon>Glomeraceae</taxon>
        <taxon>Rhizophagus</taxon>
    </lineage>
</organism>
<dbReference type="EMBL" id="LLXI01007995">
    <property type="protein sequence ID" value="PKY62787.1"/>
    <property type="molecule type" value="Genomic_DNA"/>
</dbReference>
<name>A0A2I1HVB2_9GLOM</name>
<evidence type="ECO:0000256" key="1">
    <source>
        <dbReference type="SAM" id="MobiDB-lite"/>
    </source>
</evidence>
<dbReference type="InterPro" id="IPR012337">
    <property type="entry name" value="RNaseH-like_sf"/>
</dbReference>
<evidence type="ECO:0000313" key="3">
    <source>
        <dbReference type="EMBL" id="PKY62787.1"/>
    </source>
</evidence>
<dbReference type="VEuPathDB" id="FungiDB:FUN_023797"/>
<comment type="caution">
    <text evidence="3">The sequence shown here is derived from an EMBL/GenBank/DDBJ whole genome shotgun (WGS) entry which is preliminary data.</text>
</comment>
<feature type="domain" description="HAT C-terminal dimerisation" evidence="2">
    <location>
        <begin position="69"/>
        <end position="130"/>
    </location>
</feature>
<evidence type="ECO:0000313" key="4">
    <source>
        <dbReference type="Proteomes" id="UP000234323"/>
    </source>
</evidence>
<accession>A0A2I1HVB2</accession>
<dbReference type="VEuPathDB" id="FungiDB:RhiirFUN_023232"/>
<feature type="compositionally biased region" description="Acidic residues" evidence="1">
    <location>
        <begin position="253"/>
        <end position="281"/>
    </location>
</feature>
<dbReference type="InterPro" id="IPR008906">
    <property type="entry name" value="HATC_C_dom"/>
</dbReference>
<feature type="region of interest" description="Disordered" evidence="1">
    <location>
        <begin position="224"/>
        <end position="281"/>
    </location>
</feature>
<dbReference type="Pfam" id="PF05699">
    <property type="entry name" value="Dimer_Tnp_hAT"/>
    <property type="match status" value="1"/>
</dbReference>
<dbReference type="VEuPathDB" id="FungiDB:RhiirA1_481816"/>
<keyword evidence="4" id="KW-1185">Reference proteome</keyword>
<dbReference type="SUPFAM" id="SSF53098">
    <property type="entry name" value="Ribonuclease H-like"/>
    <property type="match status" value="1"/>
</dbReference>